<comment type="caution">
    <text evidence="3">The sequence shown here is derived from an EMBL/GenBank/DDBJ whole genome shotgun (WGS) entry which is preliminary data.</text>
</comment>
<dbReference type="Proteomes" id="UP000241890">
    <property type="component" value="Unassembled WGS sequence"/>
</dbReference>
<feature type="region of interest" description="Disordered" evidence="1">
    <location>
        <begin position="1"/>
        <end position="42"/>
    </location>
</feature>
<feature type="compositionally biased region" description="Polar residues" evidence="1">
    <location>
        <begin position="11"/>
        <end position="22"/>
    </location>
</feature>
<feature type="transmembrane region" description="Helical" evidence="2">
    <location>
        <begin position="493"/>
        <end position="514"/>
    </location>
</feature>
<gene>
    <name evidence="3" type="ORF">FCC1311_033052</name>
</gene>
<feature type="transmembrane region" description="Helical" evidence="2">
    <location>
        <begin position="427"/>
        <end position="449"/>
    </location>
</feature>
<dbReference type="OrthoDB" id="9991317at2759"/>
<evidence type="ECO:0000256" key="1">
    <source>
        <dbReference type="SAM" id="MobiDB-lite"/>
    </source>
</evidence>
<organism evidence="3 4">
    <name type="scientific">Hondaea fermentalgiana</name>
    <dbReference type="NCBI Taxonomy" id="2315210"/>
    <lineage>
        <taxon>Eukaryota</taxon>
        <taxon>Sar</taxon>
        <taxon>Stramenopiles</taxon>
        <taxon>Bigyra</taxon>
        <taxon>Labyrinthulomycetes</taxon>
        <taxon>Thraustochytrida</taxon>
        <taxon>Thraustochytriidae</taxon>
        <taxon>Hondaea</taxon>
    </lineage>
</organism>
<keyword evidence="2" id="KW-0812">Transmembrane</keyword>
<name>A0A2R5G7Q6_9STRA</name>
<evidence type="ECO:0000313" key="4">
    <source>
        <dbReference type="Proteomes" id="UP000241890"/>
    </source>
</evidence>
<dbReference type="InParanoid" id="A0A2R5G7Q6"/>
<sequence length="542" mass="61922">MIKSPKARQLTDPSISTNNLSRTRAHSAVPGGTSPVMNRNGTSPAQPCVVSYENGKEVDIESNTVSCDDISNKKPRMQVLLLVAIILATWYFYCAYDLQMSLYVRTQKYLAADVKFNSLINTVLMRPLEPYSLEAERETVLKSTFAQIAMTATHESTSHVSEDLQELRSYIDGKVGTKAVLTCITRDDHYGLEVNRYQLEELGRAFQDYRIIIVENDSSKEYRAKLQAWEKENPKVKLISKTFEFKKRPNLGFLGEMRNFYVSEIRKPEYQEFQRVIVFDMDVSHRWPIKDIVASAMVRTSHMGVRCFNVYKDNLGHRDVLAFRSKKHIDEFKYNVFPSSVDAGTLHNVHRVTAEWYREGRSVPVDSCFGGMAVYARDAFVTCQYDATRDECEHLALNECFLQHGLSIHLDTSVAIPFHYRTFKEGLLLTLVAGREVPVLIGALLLGILRAMYSHHFSIGVPITDSADFLRILRAGTFTLVCFVLLAKDRPRQYILVYYLVVLLIEIFCTRVVFHILSKIFSQRNIGNARNWAFLHASSARS</sequence>
<evidence type="ECO:0000313" key="3">
    <source>
        <dbReference type="EMBL" id="GBG27082.1"/>
    </source>
</evidence>
<feature type="transmembrane region" description="Helical" evidence="2">
    <location>
        <begin position="79"/>
        <end position="98"/>
    </location>
</feature>
<keyword evidence="2" id="KW-1133">Transmembrane helix</keyword>
<proteinExistence type="predicted"/>
<feature type="transmembrane region" description="Helical" evidence="2">
    <location>
        <begin position="469"/>
        <end position="487"/>
    </location>
</feature>
<keyword evidence="4" id="KW-1185">Reference proteome</keyword>
<keyword evidence="2" id="KW-0472">Membrane</keyword>
<protein>
    <submittedName>
        <fullName evidence="3">Uncharacterized protein</fullName>
    </submittedName>
</protein>
<accession>A0A2R5G7Q6</accession>
<evidence type="ECO:0000256" key="2">
    <source>
        <dbReference type="SAM" id="Phobius"/>
    </source>
</evidence>
<dbReference type="EMBL" id="BEYU01000027">
    <property type="protein sequence ID" value="GBG27082.1"/>
    <property type="molecule type" value="Genomic_DNA"/>
</dbReference>
<dbReference type="AlphaFoldDB" id="A0A2R5G7Q6"/>
<reference evidence="3 4" key="1">
    <citation type="submission" date="2017-12" db="EMBL/GenBank/DDBJ databases">
        <title>Sequencing, de novo assembly and annotation of complete genome of a new Thraustochytrid species, strain FCC1311.</title>
        <authorList>
            <person name="Sedici K."/>
            <person name="Godart F."/>
            <person name="Aiese Cigliano R."/>
            <person name="Sanseverino W."/>
            <person name="Barakat M."/>
            <person name="Ortet P."/>
            <person name="Marechal E."/>
            <person name="Cagnac O."/>
            <person name="Amato A."/>
        </authorList>
    </citation>
    <scope>NUCLEOTIDE SEQUENCE [LARGE SCALE GENOMIC DNA]</scope>
</reference>